<gene>
    <name evidence="4" type="ORF">BDV96DRAFT_211922</name>
</gene>
<dbReference type="EMBL" id="ML977312">
    <property type="protein sequence ID" value="KAF2121423.1"/>
    <property type="molecule type" value="Genomic_DNA"/>
</dbReference>
<evidence type="ECO:0000256" key="2">
    <source>
        <dbReference type="SAM" id="Phobius"/>
    </source>
</evidence>
<keyword evidence="2" id="KW-0812">Transmembrane</keyword>
<feature type="region of interest" description="Disordered" evidence="1">
    <location>
        <begin position="187"/>
        <end position="217"/>
    </location>
</feature>
<protein>
    <recommendedName>
        <fullName evidence="6">Mid2 domain-containing protein</fullName>
    </recommendedName>
</protein>
<sequence>MMKLAITLLTALLSSTHAAFDPRCYYDAGKLAPDDIIPCYKNPDAGQYACCKVGSKCLGHEACWDPLTQVTYQYGCTDSSYKNGKCPQKCGLDRELSRWSGLVFCDGKDGTPKDTWLCHHPENCGDSCDHKPWDPQLERPSAVTCKDLNSTSTYKAFDEKSVLQDVLFLPTDSASVSAYLAQYAPSTSSTQSSTASPTTGTSTSTASAVPSSTPHKEDHSATYIALGVCMPFGLVAIGAVAFFLRKRHKAKGAWKPSSLDSSEPEPEPGYESKSELPADERPMFEMHDTSAATSTIGTSTLGHSPRTPHSTSTALISPLISEFSDRDERYEHRASEIHSNPIYELPG</sequence>
<organism evidence="4 5">
    <name type="scientific">Lophiotrema nucula</name>
    <dbReference type="NCBI Taxonomy" id="690887"/>
    <lineage>
        <taxon>Eukaryota</taxon>
        <taxon>Fungi</taxon>
        <taxon>Dikarya</taxon>
        <taxon>Ascomycota</taxon>
        <taxon>Pezizomycotina</taxon>
        <taxon>Dothideomycetes</taxon>
        <taxon>Pleosporomycetidae</taxon>
        <taxon>Pleosporales</taxon>
        <taxon>Lophiotremataceae</taxon>
        <taxon>Lophiotrema</taxon>
    </lineage>
</organism>
<name>A0A6A5ZRC9_9PLEO</name>
<dbReference type="Proteomes" id="UP000799770">
    <property type="component" value="Unassembled WGS sequence"/>
</dbReference>
<feature type="chain" id="PRO_5025625720" description="Mid2 domain-containing protein" evidence="3">
    <location>
        <begin position="19"/>
        <end position="347"/>
    </location>
</feature>
<dbReference type="AlphaFoldDB" id="A0A6A5ZRC9"/>
<evidence type="ECO:0008006" key="6">
    <source>
        <dbReference type="Google" id="ProtNLM"/>
    </source>
</evidence>
<feature type="signal peptide" evidence="3">
    <location>
        <begin position="1"/>
        <end position="18"/>
    </location>
</feature>
<feature type="transmembrane region" description="Helical" evidence="2">
    <location>
        <begin position="223"/>
        <end position="244"/>
    </location>
</feature>
<evidence type="ECO:0000256" key="1">
    <source>
        <dbReference type="SAM" id="MobiDB-lite"/>
    </source>
</evidence>
<feature type="region of interest" description="Disordered" evidence="1">
    <location>
        <begin position="253"/>
        <end position="282"/>
    </location>
</feature>
<keyword evidence="3" id="KW-0732">Signal</keyword>
<feature type="region of interest" description="Disordered" evidence="1">
    <location>
        <begin position="295"/>
        <end position="314"/>
    </location>
</feature>
<feature type="compositionally biased region" description="Low complexity" evidence="1">
    <location>
        <begin position="187"/>
        <end position="213"/>
    </location>
</feature>
<evidence type="ECO:0000313" key="5">
    <source>
        <dbReference type="Proteomes" id="UP000799770"/>
    </source>
</evidence>
<accession>A0A6A5ZRC9</accession>
<keyword evidence="2" id="KW-1133">Transmembrane helix</keyword>
<keyword evidence="5" id="KW-1185">Reference proteome</keyword>
<evidence type="ECO:0000256" key="3">
    <source>
        <dbReference type="SAM" id="SignalP"/>
    </source>
</evidence>
<evidence type="ECO:0000313" key="4">
    <source>
        <dbReference type="EMBL" id="KAF2121423.1"/>
    </source>
</evidence>
<dbReference type="OrthoDB" id="4148662at2759"/>
<keyword evidence="2" id="KW-0472">Membrane</keyword>
<feature type="compositionally biased region" description="Basic and acidic residues" evidence="1">
    <location>
        <begin position="270"/>
        <end position="282"/>
    </location>
</feature>
<reference evidence="4" key="1">
    <citation type="journal article" date="2020" name="Stud. Mycol.">
        <title>101 Dothideomycetes genomes: a test case for predicting lifestyles and emergence of pathogens.</title>
        <authorList>
            <person name="Haridas S."/>
            <person name="Albert R."/>
            <person name="Binder M."/>
            <person name="Bloem J."/>
            <person name="Labutti K."/>
            <person name="Salamov A."/>
            <person name="Andreopoulos B."/>
            <person name="Baker S."/>
            <person name="Barry K."/>
            <person name="Bills G."/>
            <person name="Bluhm B."/>
            <person name="Cannon C."/>
            <person name="Castanera R."/>
            <person name="Culley D."/>
            <person name="Daum C."/>
            <person name="Ezra D."/>
            <person name="Gonzalez J."/>
            <person name="Henrissat B."/>
            <person name="Kuo A."/>
            <person name="Liang C."/>
            <person name="Lipzen A."/>
            <person name="Lutzoni F."/>
            <person name="Magnuson J."/>
            <person name="Mondo S."/>
            <person name="Nolan M."/>
            <person name="Ohm R."/>
            <person name="Pangilinan J."/>
            <person name="Park H.-J."/>
            <person name="Ramirez L."/>
            <person name="Alfaro M."/>
            <person name="Sun H."/>
            <person name="Tritt A."/>
            <person name="Yoshinaga Y."/>
            <person name="Zwiers L.-H."/>
            <person name="Turgeon B."/>
            <person name="Goodwin S."/>
            <person name="Spatafora J."/>
            <person name="Crous P."/>
            <person name="Grigoriev I."/>
        </authorList>
    </citation>
    <scope>NUCLEOTIDE SEQUENCE</scope>
    <source>
        <strain evidence="4">CBS 627.86</strain>
    </source>
</reference>
<proteinExistence type="predicted"/>